<keyword evidence="6" id="KW-1185">Reference proteome</keyword>
<dbReference type="GO" id="GO:0003677">
    <property type="term" value="F:DNA binding"/>
    <property type="evidence" value="ECO:0007669"/>
    <property type="project" value="UniProtKB-KW"/>
</dbReference>
<evidence type="ECO:0000256" key="2">
    <source>
        <dbReference type="ARBA" id="ARBA00023125"/>
    </source>
</evidence>
<name>A0A1G9V2P7_9FIRM</name>
<dbReference type="EMBL" id="FNHQ01000011">
    <property type="protein sequence ID" value="SDM66494.1"/>
    <property type="molecule type" value="Genomic_DNA"/>
</dbReference>
<dbReference type="Pfam" id="PF00392">
    <property type="entry name" value="GntR"/>
    <property type="match status" value="1"/>
</dbReference>
<dbReference type="PANTHER" id="PTHR43537:SF24">
    <property type="entry name" value="GLUCONATE OPERON TRANSCRIPTIONAL REPRESSOR"/>
    <property type="match status" value="1"/>
</dbReference>
<dbReference type="OrthoDB" id="389878at2"/>
<feature type="domain" description="HTH gntR-type" evidence="4">
    <location>
        <begin position="7"/>
        <end position="74"/>
    </location>
</feature>
<dbReference type="SMART" id="SM00345">
    <property type="entry name" value="HTH_GNTR"/>
    <property type="match status" value="1"/>
</dbReference>
<dbReference type="InterPro" id="IPR036388">
    <property type="entry name" value="WH-like_DNA-bd_sf"/>
</dbReference>
<dbReference type="AlphaFoldDB" id="A0A1G9V2P7"/>
<keyword evidence="3" id="KW-0804">Transcription</keyword>
<evidence type="ECO:0000313" key="6">
    <source>
        <dbReference type="Proteomes" id="UP000199309"/>
    </source>
</evidence>
<dbReference type="RefSeq" id="WP_091649606.1">
    <property type="nucleotide sequence ID" value="NZ_FNHQ01000011.1"/>
</dbReference>
<accession>A0A1G9V2P7</accession>
<protein>
    <submittedName>
        <fullName evidence="5">DNA-binding transcriptional regulator, GntR family</fullName>
    </submittedName>
</protein>
<gene>
    <name evidence="5" type="ORF">SAMN05660299_01313</name>
</gene>
<dbReference type="PANTHER" id="PTHR43537">
    <property type="entry name" value="TRANSCRIPTIONAL REGULATOR, GNTR FAMILY"/>
    <property type="match status" value="1"/>
</dbReference>
<dbReference type="InterPro" id="IPR008920">
    <property type="entry name" value="TF_FadR/GntR_C"/>
</dbReference>
<dbReference type="InterPro" id="IPR036390">
    <property type="entry name" value="WH_DNA-bd_sf"/>
</dbReference>
<reference evidence="5 6" key="1">
    <citation type="submission" date="2016-10" db="EMBL/GenBank/DDBJ databases">
        <authorList>
            <person name="de Groot N.N."/>
        </authorList>
    </citation>
    <scope>NUCLEOTIDE SEQUENCE [LARGE SCALE GENOMIC DNA]</scope>
    <source>
        <strain evidence="5 6">DSM 16981</strain>
    </source>
</reference>
<sequence length="235" mass="27040">MTNPNQRSLKTQIYHIIKKRLLDQIYQDGQILTERKLSEELNVSRTPVREAMQRLQKEGWVQYVRNKGIIVKSMDASDLIHIFQIRTALEILAVKLACSRINSDQLQLLRLSLIQQAGKKEGTMPDYQKFILYDTEFHNIIIDAAGNMMLRSIIDEIRDKIKRTGINSLYSRKSRIAEAVTEHTAIVDALEIKDIDSACQAMEKHLDICYTSAYGYIVRPEIQKQHSAEKGDIHG</sequence>
<dbReference type="CDD" id="cd07377">
    <property type="entry name" value="WHTH_GntR"/>
    <property type="match status" value="1"/>
</dbReference>
<keyword evidence="2 5" id="KW-0238">DNA-binding</keyword>
<proteinExistence type="predicted"/>
<dbReference type="GO" id="GO:0003700">
    <property type="term" value="F:DNA-binding transcription factor activity"/>
    <property type="evidence" value="ECO:0007669"/>
    <property type="project" value="InterPro"/>
</dbReference>
<organism evidence="5 6">
    <name type="scientific">Megasphaera paucivorans</name>
    <dbReference type="NCBI Taxonomy" id="349095"/>
    <lineage>
        <taxon>Bacteria</taxon>
        <taxon>Bacillati</taxon>
        <taxon>Bacillota</taxon>
        <taxon>Negativicutes</taxon>
        <taxon>Veillonellales</taxon>
        <taxon>Veillonellaceae</taxon>
        <taxon>Megasphaera</taxon>
    </lineage>
</organism>
<dbReference type="Gene3D" id="1.10.10.10">
    <property type="entry name" value="Winged helix-like DNA-binding domain superfamily/Winged helix DNA-binding domain"/>
    <property type="match status" value="1"/>
</dbReference>
<evidence type="ECO:0000256" key="3">
    <source>
        <dbReference type="ARBA" id="ARBA00023163"/>
    </source>
</evidence>
<dbReference type="STRING" id="349095.SAMN05660299_01313"/>
<dbReference type="Gene3D" id="1.20.120.530">
    <property type="entry name" value="GntR ligand-binding domain-like"/>
    <property type="match status" value="1"/>
</dbReference>
<evidence type="ECO:0000256" key="1">
    <source>
        <dbReference type="ARBA" id="ARBA00023015"/>
    </source>
</evidence>
<dbReference type="PRINTS" id="PR00035">
    <property type="entry name" value="HTHGNTR"/>
</dbReference>
<dbReference type="InterPro" id="IPR000524">
    <property type="entry name" value="Tscrpt_reg_HTH_GntR"/>
</dbReference>
<dbReference type="PROSITE" id="PS50949">
    <property type="entry name" value="HTH_GNTR"/>
    <property type="match status" value="1"/>
</dbReference>
<dbReference type="SUPFAM" id="SSF46785">
    <property type="entry name" value="Winged helix' DNA-binding domain"/>
    <property type="match status" value="1"/>
</dbReference>
<evidence type="ECO:0000313" key="5">
    <source>
        <dbReference type="EMBL" id="SDM66494.1"/>
    </source>
</evidence>
<dbReference type="SUPFAM" id="SSF48008">
    <property type="entry name" value="GntR ligand-binding domain-like"/>
    <property type="match status" value="1"/>
</dbReference>
<dbReference type="Proteomes" id="UP000199309">
    <property type="component" value="Unassembled WGS sequence"/>
</dbReference>
<evidence type="ECO:0000259" key="4">
    <source>
        <dbReference type="PROSITE" id="PS50949"/>
    </source>
</evidence>
<keyword evidence="1" id="KW-0805">Transcription regulation</keyword>
<dbReference type="InterPro" id="IPR011711">
    <property type="entry name" value="GntR_C"/>
</dbReference>
<dbReference type="SMART" id="SM00895">
    <property type="entry name" value="FCD"/>
    <property type="match status" value="1"/>
</dbReference>
<dbReference type="Pfam" id="PF07729">
    <property type="entry name" value="FCD"/>
    <property type="match status" value="1"/>
</dbReference>